<dbReference type="RefSeq" id="YP_009044778.1">
    <property type="nucleotide sequence ID" value="NC_024386.1"/>
</dbReference>
<sequence>MLGKMRVFKLEKKNSTDVAPRIVKGYLYNPSTKQKAWYQFQNNVRLMGTIEFSGNIDDFINFDSVTISNGKKYRLSNVSQKTFGRVKGEVII</sequence>
<organism evidence="1 2">
    <name type="scientific">Leuconostoc phage LN25</name>
    <dbReference type="NCBI Taxonomy" id="1262518"/>
    <lineage>
        <taxon>Viruses</taxon>
        <taxon>Duplodnaviria</taxon>
        <taxon>Heunggongvirae</taxon>
        <taxon>Uroviricota</taxon>
        <taxon>Caudoviricetes</taxon>
        <taxon>Mccleskeyvirinae</taxon>
        <taxon>Unaquatrovirus</taxon>
        <taxon>Unaquatrovirus LN25</taxon>
    </lineage>
</organism>
<protein>
    <submittedName>
        <fullName evidence="1">Phage tail protein</fullName>
    </submittedName>
</protein>
<evidence type="ECO:0000313" key="2">
    <source>
        <dbReference type="Proteomes" id="UP000201442"/>
    </source>
</evidence>
<name>A0A059PAJ1_9CAUD</name>
<proteinExistence type="predicted"/>
<dbReference type="KEGG" id="vg:19735891"/>
<dbReference type="EMBL" id="KC013026">
    <property type="protein sequence ID" value="AFY98387.1"/>
    <property type="molecule type" value="Genomic_DNA"/>
</dbReference>
<gene>
    <name evidence="1" type="ORF">phiLN25_018</name>
</gene>
<keyword evidence="2" id="KW-1185">Reference proteome</keyword>
<dbReference type="GeneID" id="19735891"/>
<dbReference type="OrthoDB" id="18258at10239"/>
<evidence type="ECO:0000313" key="1">
    <source>
        <dbReference type="EMBL" id="AFY98387.1"/>
    </source>
</evidence>
<dbReference type="Proteomes" id="UP000201442">
    <property type="component" value="Segment"/>
</dbReference>
<accession>A0A059PAJ1</accession>
<reference evidence="1 2" key="1">
    <citation type="journal article" date="2014" name="Int. J. Food Microbiol.">
        <title>Sequence and comparative analysis of Leuconostoc dairy bacteriophages.</title>
        <authorList>
            <person name="Kot W."/>
            <person name="Hansen L.H."/>
            <person name="Neve H."/>
            <person name="Hammer K."/>
            <person name="Jacobsen S."/>
            <person name="Pedersen P.D."/>
            <person name="Sorensen S.J."/>
            <person name="Heller K.J."/>
            <person name="Vogensen F.K."/>
        </authorList>
    </citation>
    <scope>NUCLEOTIDE SEQUENCE [LARGE SCALE GENOMIC DNA]</scope>
</reference>